<name>A0A7W5C2R4_9BACL</name>
<dbReference type="AlphaFoldDB" id="A0A7W5C2R4"/>
<evidence type="ECO:0000313" key="7">
    <source>
        <dbReference type="EMBL" id="MBB3150167.1"/>
    </source>
</evidence>
<accession>A0A7W5C2R4</accession>
<dbReference type="PANTHER" id="PTHR35330:SF1">
    <property type="entry name" value="SIROHEME BIOSYNTHESIS PROTEIN MET8"/>
    <property type="match status" value="1"/>
</dbReference>
<dbReference type="InterPro" id="IPR006367">
    <property type="entry name" value="Sirohaem_synthase_N"/>
</dbReference>
<keyword evidence="7" id="KW-0456">Lyase</keyword>
<keyword evidence="5" id="KW-0627">Porphyrin biosynthesis</keyword>
<reference evidence="7 8" key="1">
    <citation type="submission" date="2020-08" db="EMBL/GenBank/DDBJ databases">
        <title>Genomic Encyclopedia of Type Strains, Phase III (KMG-III): the genomes of soil and plant-associated and newly described type strains.</title>
        <authorList>
            <person name="Whitman W."/>
        </authorList>
    </citation>
    <scope>NUCLEOTIDE SEQUENCE [LARGE SCALE GENOMIC DNA]</scope>
    <source>
        <strain evidence="7 8">CECT 8234</strain>
    </source>
</reference>
<dbReference type="Gene3D" id="1.10.8.610">
    <property type="entry name" value="SirC, precorrin-2 dehydrogenase, C-terminal helical domain-like"/>
    <property type="match status" value="1"/>
</dbReference>
<dbReference type="SUPFAM" id="SSF75615">
    <property type="entry name" value="Siroheme synthase middle domains-like"/>
    <property type="match status" value="1"/>
</dbReference>
<dbReference type="PANTHER" id="PTHR35330">
    <property type="entry name" value="SIROHEME BIOSYNTHESIS PROTEIN MET8"/>
    <property type="match status" value="1"/>
</dbReference>
<dbReference type="EC" id="1.3.1.76" evidence="2"/>
<keyword evidence="3 7" id="KW-0560">Oxidoreductase</keyword>
<proteinExistence type="predicted"/>
<gene>
    <name evidence="7" type="ORF">FHS16_000199</name>
</gene>
<comment type="caution">
    <text evidence="7">The sequence shown here is derived from an EMBL/GenBank/DDBJ whole genome shotgun (WGS) entry which is preliminary data.</text>
</comment>
<dbReference type="UniPathway" id="UPA00262">
    <property type="reaction ID" value="UER00222"/>
</dbReference>
<dbReference type="InterPro" id="IPR036291">
    <property type="entry name" value="NAD(P)-bd_dom_sf"/>
</dbReference>
<dbReference type="EMBL" id="JACHXW010000001">
    <property type="protein sequence ID" value="MBB3150167.1"/>
    <property type="molecule type" value="Genomic_DNA"/>
</dbReference>
<evidence type="ECO:0000256" key="5">
    <source>
        <dbReference type="ARBA" id="ARBA00023244"/>
    </source>
</evidence>
<dbReference type="SUPFAM" id="SSF51735">
    <property type="entry name" value="NAD(P)-binding Rossmann-fold domains"/>
    <property type="match status" value="1"/>
</dbReference>
<dbReference type="Pfam" id="PF13241">
    <property type="entry name" value="NAD_binding_7"/>
    <property type="match status" value="1"/>
</dbReference>
<dbReference type="GO" id="GO:0043115">
    <property type="term" value="F:precorrin-2 dehydrogenase activity"/>
    <property type="evidence" value="ECO:0007669"/>
    <property type="project" value="UniProtKB-EC"/>
</dbReference>
<evidence type="ECO:0000256" key="6">
    <source>
        <dbReference type="ARBA" id="ARBA00047561"/>
    </source>
</evidence>
<evidence type="ECO:0000256" key="3">
    <source>
        <dbReference type="ARBA" id="ARBA00023002"/>
    </source>
</evidence>
<keyword evidence="4" id="KW-0520">NAD</keyword>
<sequence length="214" mass="23772">MNGFYPVFLQLKGRRCLIIGGGRIAERKLLGLLNAGADDVWIISPDVTPRIAALAAEGTIHCCLRAYEAGDLEGTRLLFAATNDKRLNTEAAAAAERMGIWANTADEAGKGSFISPSTLRRGDLLFAVTASGASPALSQHIKQELEAYYGAEYEEISTALRRLRERVVGEVEDEQKRQNILKLAAEDAARYKRYDRNIDEWLISLLHRTDRRHT</sequence>
<comment type="pathway">
    <text evidence="1">Porphyrin-containing compound metabolism; siroheme biosynthesis; sirohydrochlorin from precorrin-2: step 1/1.</text>
</comment>
<dbReference type="Gene3D" id="3.40.50.720">
    <property type="entry name" value="NAD(P)-binding Rossmann-like Domain"/>
    <property type="match status" value="1"/>
</dbReference>
<evidence type="ECO:0000256" key="1">
    <source>
        <dbReference type="ARBA" id="ARBA00005010"/>
    </source>
</evidence>
<dbReference type="GO" id="GO:0004325">
    <property type="term" value="F:ferrochelatase activity"/>
    <property type="evidence" value="ECO:0007669"/>
    <property type="project" value="InterPro"/>
</dbReference>
<evidence type="ECO:0000313" key="8">
    <source>
        <dbReference type="Proteomes" id="UP000518605"/>
    </source>
</evidence>
<evidence type="ECO:0000256" key="2">
    <source>
        <dbReference type="ARBA" id="ARBA00012400"/>
    </source>
</evidence>
<evidence type="ECO:0000256" key="4">
    <source>
        <dbReference type="ARBA" id="ARBA00023027"/>
    </source>
</evidence>
<dbReference type="GO" id="GO:0019354">
    <property type="term" value="P:siroheme biosynthetic process"/>
    <property type="evidence" value="ECO:0007669"/>
    <property type="project" value="UniProtKB-UniPathway"/>
</dbReference>
<keyword evidence="8" id="KW-1185">Reference proteome</keyword>
<dbReference type="InterPro" id="IPR028161">
    <property type="entry name" value="Met8-like"/>
</dbReference>
<dbReference type="RefSeq" id="WP_183557618.1">
    <property type="nucleotide sequence ID" value="NZ_CBCSLB010000001.1"/>
</dbReference>
<comment type="catalytic activity">
    <reaction evidence="6">
        <text>precorrin-2 + NAD(+) = sirohydrochlorin + NADH + 2 H(+)</text>
        <dbReference type="Rhea" id="RHEA:15613"/>
        <dbReference type="ChEBI" id="CHEBI:15378"/>
        <dbReference type="ChEBI" id="CHEBI:57540"/>
        <dbReference type="ChEBI" id="CHEBI:57945"/>
        <dbReference type="ChEBI" id="CHEBI:58351"/>
        <dbReference type="ChEBI" id="CHEBI:58827"/>
        <dbReference type="EC" id="1.3.1.76"/>
    </reaction>
</comment>
<dbReference type="InterPro" id="IPR042518">
    <property type="entry name" value="SirC_C"/>
</dbReference>
<dbReference type="NCBIfam" id="TIGR01470">
    <property type="entry name" value="cysG_Nterm"/>
    <property type="match status" value="1"/>
</dbReference>
<dbReference type="Proteomes" id="UP000518605">
    <property type="component" value="Unassembled WGS sequence"/>
</dbReference>
<protein>
    <recommendedName>
        <fullName evidence="2">precorrin-2 dehydrogenase</fullName>
        <ecNumber evidence="2">1.3.1.76</ecNumber>
    </recommendedName>
</protein>
<organism evidence="7 8">
    <name type="scientific">Paenibacillus endophyticus</name>
    <dbReference type="NCBI Taxonomy" id="1294268"/>
    <lineage>
        <taxon>Bacteria</taxon>
        <taxon>Bacillati</taxon>
        <taxon>Bacillota</taxon>
        <taxon>Bacilli</taxon>
        <taxon>Bacillales</taxon>
        <taxon>Paenibacillaceae</taxon>
        <taxon>Paenibacillus</taxon>
    </lineage>
</organism>